<dbReference type="RefSeq" id="WP_380823987.1">
    <property type="nucleotide sequence ID" value="NZ_JBHTCG010000001.1"/>
</dbReference>
<dbReference type="PANTHER" id="PTHR11908:SF132">
    <property type="entry name" value="ALDEHYDE OXIDASE 1-RELATED"/>
    <property type="match status" value="1"/>
</dbReference>
<proteinExistence type="predicted"/>
<evidence type="ECO:0000313" key="6">
    <source>
        <dbReference type="Proteomes" id="UP001596496"/>
    </source>
</evidence>
<keyword evidence="2" id="KW-0560">Oxidoreductase</keyword>
<evidence type="ECO:0000256" key="1">
    <source>
        <dbReference type="ARBA" id="ARBA00022505"/>
    </source>
</evidence>
<feature type="region of interest" description="Disordered" evidence="3">
    <location>
        <begin position="770"/>
        <end position="816"/>
    </location>
</feature>
<dbReference type="PANTHER" id="PTHR11908">
    <property type="entry name" value="XANTHINE DEHYDROGENASE"/>
    <property type="match status" value="1"/>
</dbReference>
<dbReference type="Pfam" id="PF20256">
    <property type="entry name" value="MoCoBD_2"/>
    <property type="match status" value="1"/>
</dbReference>
<protein>
    <submittedName>
        <fullName evidence="5">Xanthine dehydrogenase family protein molybdopterin-binding subunit</fullName>
    </submittedName>
</protein>
<evidence type="ECO:0000256" key="2">
    <source>
        <dbReference type="ARBA" id="ARBA00023002"/>
    </source>
</evidence>
<accession>A0ABW2NW51</accession>
<evidence type="ECO:0000313" key="5">
    <source>
        <dbReference type="EMBL" id="MFC7381034.1"/>
    </source>
</evidence>
<organism evidence="5 6">
    <name type="scientific">Sphaerisporangium rhizosphaerae</name>
    <dbReference type="NCBI Taxonomy" id="2269375"/>
    <lineage>
        <taxon>Bacteria</taxon>
        <taxon>Bacillati</taxon>
        <taxon>Actinomycetota</taxon>
        <taxon>Actinomycetes</taxon>
        <taxon>Streptosporangiales</taxon>
        <taxon>Streptosporangiaceae</taxon>
        <taxon>Sphaerisporangium</taxon>
    </lineage>
</organism>
<dbReference type="InterPro" id="IPR000674">
    <property type="entry name" value="Ald_Oxase/Xan_DH_a/b"/>
</dbReference>
<dbReference type="SUPFAM" id="SSF56003">
    <property type="entry name" value="Molybdenum cofactor-binding domain"/>
    <property type="match status" value="1"/>
</dbReference>
<feature type="compositionally biased region" description="Low complexity" evidence="3">
    <location>
        <begin position="770"/>
        <end position="779"/>
    </location>
</feature>
<dbReference type="InterPro" id="IPR036856">
    <property type="entry name" value="Ald_Oxase/Xan_DH_a/b_sf"/>
</dbReference>
<dbReference type="SUPFAM" id="SSF54665">
    <property type="entry name" value="CO dehydrogenase molybdoprotein N-domain-like"/>
    <property type="match status" value="1"/>
</dbReference>
<dbReference type="InterPro" id="IPR037165">
    <property type="entry name" value="AldOxase/xan_DH_Mopterin-bd_sf"/>
</dbReference>
<comment type="caution">
    <text evidence="5">The sequence shown here is derived from an EMBL/GenBank/DDBJ whole genome shotgun (WGS) entry which is preliminary data.</text>
</comment>
<gene>
    <name evidence="5" type="ORF">ACFQSB_02370</name>
</gene>
<feature type="domain" description="Aldehyde oxidase/xanthine dehydrogenase a/b hammerhead" evidence="4">
    <location>
        <begin position="19"/>
        <end position="150"/>
    </location>
</feature>
<reference evidence="6" key="1">
    <citation type="journal article" date="2019" name="Int. J. Syst. Evol. Microbiol.">
        <title>The Global Catalogue of Microorganisms (GCM) 10K type strain sequencing project: providing services to taxonomists for standard genome sequencing and annotation.</title>
        <authorList>
            <consortium name="The Broad Institute Genomics Platform"/>
            <consortium name="The Broad Institute Genome Sequencing Center for Infectious Disease"/>
            <person name="Wu L."/>
            <person name="Ma J."/>
        </authorList>
    </citation>
    <scope>NUCLEOTIDE SEQUENCE [LARGE SCALE GENOMIC DNA]</scope>
    <source>
        <strain evidence="6">CECT 7649</strain>
    </source>
</reference>
<dbReference type="Proteomes" id="UP001596496">
    <property type="component" value="Unassembled WGS sequence"/>
</dbReference>
<dbReference type="InterPro" id="IPR046867">
    <property type="entry name" value="AldOxase/xan_DH_MoCoBD2"/>
</dbReference>
<feature type="compositionally biased region" description="Gly residues" evidence="3">
    <location>
        <begin position="789"/>
        <end position="800"/>
    </location>
</feature>
<feature type="compositionally biased region" description="Basic and acidic residues" evidence="3">
    <location>
        <begin position="803"/>
        <end position="816"/>
    </location>
</feature>
<dbReference type="Gene3D" id="3.90.1170.50">
    <property type="entry name" value="Aldehyde oxidase/xanthine dehydrogenase, a/b hammerhead"/>
    <property type="match status" value="1"/>
</dbReference>
<dbReference type="EMBL" id="JBHTCG010000001">
    <property type="protein sequence ID" value="MFC7381034.1"/>
    <property type="molecule type" value="Genomic_DNA"/>
</dbReference>
<sequence>MEARVSFAYTRREDERLLTGQGRFVADIDVPGCLSAAFVRSPVAHGRLRSVDCSPAASVPGVIGAWSAVHLTGLPPCAQTAADLPDLPPIPPVLLASLSTREAVAGREWPTLATDRVRYPGEAIAVVVAEDRYQAEDGAAAVGVVIDSLPAAVTTAAALDGTVTLFEGMSNVAFEFEAGHPIDEEVWRSAAVVVEARYRQQVLLPSPMECRAFLAVPRGDGLTVWCSHQMPHRLRRELAEVLGWPPGRIRVIVPDSGGAFGSKSAIFPEYVVTATLAVTLGRPVRWIEDRMESLLAATRGRGQDQRVRLAAGADGRLLAYELAIDADVGAYPHLGAALPTQTARMATGPYLTPRVHATVRSVLTNTMMTYPYRGAGRPEAASALERTMDELARRLGLDPAELRRRNFIPPERFPHDTPTGRRYDSGNYAAALDLALETLGYERWRRERDRRRADPAALPLGIGLACYVERSGGEPGGLHEFGGVEACPDGTVVARCGSAAGGQSHETTFSSLVADTLGLDPARVRLIEGDTGEVPEGVGSFASRSAQFAGAALQRAARTLIDQARQRAAALWELPVHKVSWSRGTLRAESDPPAAADLGELVKETGPLRVDDRFEGAMAFPFGAHAAVVEVDVDLGTVRVLRLVAVDDCGVAINPVAVHGQALGSAVQGIGQALYEGVPFDDAGVPVLPNGLLDYLLPTFAEVPPVDIAATTTPTPVTPLGAKGAGESGCIGTPPAIVNAVADALRLADPGLLQMPLTPDVVWRAARASENARRPAAAREPGRADYGAQGSGHGAHGASGGADRSRQGADRTGRRR</sequence>
<name>A0ABW2NW51_9ACTN</name>
<dbReference type="Pfam" id="PF02738">
    <property type="entry name" value="MoCoBD_1"/>
    <property type="match status" value="1"/>
</dbReference>
<dbReference type="SMART" id="SM01008">
    <property type="entry name" value="Ald_Xan_dh_C"/>
    <property type="match status" value="1"/>
</dbReference>
<evidence type="ECO:0000256" key="3">
    <source>
        <dbReference type="SAM" id="MobiDB-lite"/>
    </source>
</evidence>
<dbReference type="Pfam" id="PF01315">
    <property type="entry name" value="Ald_Xan_dh_C"/>
    <property type="match status" value="1"/>
</dbReference>
<dbReference type="Gene3D" id="3.30.365.10">
    <property type="entry name" value="Aldehyde oxidase/xanthine dehydrogenase, molybdopterin binding domain"/>
    <property type="match status" value="4"/>
</dbReference>
<dbReference type="InterPro" id="IPR008274">
    <property type="entry name" value="AldOxase/xan_DH_MoCoBD1"/>
</dbReference>
<dbReference type="InterPro" id="IPR016208">
    <property type="entry name" value="Ald_Oxase/xanthine_DH-like"/>
</dbReference>
<keyword evidence="6" id="KW-1185">Reference proteome</keyword>
<evidence type="ECO:0000259" key="4">
    <source>
        <dbReference type="SMART" id="SM01008"/>
    </source>
</evidence>
<keyword evidence="1" id="KW-0500">Molybdenum</keyword>